<feature type="region of interest" description="Disordered" evidence="2">
    <location>
        <begin position="708"/>
        <end position="738"/>
    </location>
</feature>
<feature type="region of interest" description="Disordered" evidence="2">
    <location>
        <begin position="467"/>
        <end position="496"/>
    </location>
</feature>
<feature type="region of interest" description="Disordered" evidence="2">
    <location>
        <begin position="1"/>
        <end position="64"/>
    </location>
</feature>
<feature type="region of interest" description="Disordered" evidence="2">
    <location>
        <begin position="372"/>
        <end position="408"/>
    </location>
</feature>
<accession>A0A5C3E4R8</accession>
<dbReference type="OrthoDB" id="2554989at2759"/>
<feature type="compositionally biased region" description="Low complexity" evidence="2">
    <location>
        <begin position="91"/>
        <end position="101"/>
    </location>
</feature>
<feature type="region of interest" description="Disordered" evidence="2">
    <location>
        <begin position="927"/>
        <end position="966"/>
    </location>
</feature>
<reference evidence="3 4" key="1">
    <citation type="submission" date="2018-03" db="EMBL/GenBank/DDBJ databases">
        <authorList>
            <person name="Guldener U."/>
        </authorList>
    </citation>
    <scope>NUCLEOTIDE SEQUENCE [LARGE SCALE GENOMIC DNA]</scope>
    <source>
        <strain evidence="3 4">NBRC100155</strain>
    </source>
</reference>
<feature type="compositionally biased region" description="Polar residues" evidence="2">
    <location>
        <begin position="162"/>
        <end position="178"/>
    </location>
</feature>
<feature type="compositionally biased region" description="Basic and acidic residues" evidence="2">
    <location>
        <begin position="333"/>
        <end position="345"/>
    </location>
</feature>
<organism evidence="3 4">
    <name type="scientific">Ustilago trichophora</name>
    <dbReference type="NCBI Taxonomy" id="86804"/>
    <lineage>
        <taxon>Eukaryota</taxon>
        <taxon>Fungi</taxon>
        <taxon>Dikarya</taxon>
        <taxon>Basidiomycota</taxon>
        <taxon>Ustilaginomycotina</taxon>
        <taxon>Ustilaginomycetes</taxon>
        <taxon>Ustilaginales</taxon>
        <taxon>Ustilaginaceae</taxon>
        <taxon>Ustilago</taxon>
    </lineage>
</organism>
<keyword evidence="4" id="KW-1185">Reference proteome</keyword>
<keyword evidence="1" id="KW-0175">Coiled coil</keyword>
<dbReference type="EMBL" id="OOIN01000012">
    <property type="protein sequence ID" value="SPO25713.1"/>
    <property type="molecule type" value="Genomic_DNA"/>
</dbReference>
<feature type="compositionally biased region" description="Low complexity" evidence="2">
    <location>
        <begin position="378"/>
        <end position="392"/>
    </location>
</feature>
<feature type="region of interest" description="Disordered" evidence="2">
    <location>
        <begin position="80"/>
        <end position="354"/>
    </location>
</feature>
<dbReference type="AlphaFoldDB" id="A0A5C3E4R8"/>
<name>A0A5C3E4R8_9BASI</name>
<feature type="compositionally biased region" description="Polar residues" evidence="2">
    <location>
        <begin position="307"/>
        <end position="332"/>
    </location>
</feature>
<dbReference type="Proteomes" id="UP000324022">
    <property type="component" value="Unassembled WGS sequence"/>
</dbReference>
<evidence type="ECO:0000256" key="2">
    <source>
        <dbReference type="SAM" id="MobiDB-lite"/>
    </source>
</evidence>
<evidence type="ECO:0000313" key="4">
    <source>
        <dbReference type="Proteomes" id="UP000324022"/>
    </source>
</evidence>
<sequence length="1001" mass="106049">MSSRAPSKFNADDEAVDTTTIDKNDNTTTNNNNNNNNIITTTTTATMTPAAPKKGHHRRTSSLLPSLNSLGSFLASAGGLASTNTGQEGTSSPSSIPQSNSGGLSTDAELMISHPSPTEWADEMSPVKARSGWDSTRASSRTTQAQHRATHRNLSEEVRFRGQTNRMSDNNTSSNQSFIAFPSPTSPTMTEAQHSERPVKQSLGSTTSSAASTALDSDRLIHSPEPSTSTFSSTADTPATSVRYSPTSTPKEMPECSPLFSPSPPPPSDTTVKADNPHSSSSARYPTLPRSFTASRSPASYAKGPAQETNARASALGRTSSLSAATGRCTSNRLDDVLSSDEKSVQRQSGFRARSINSIRGLAAAWVPARFAPTSQPSSSASSSSSNDDSSSLGAISPRRRDGLALAPMSSIQCKEVARHGATDAKRPVKLDRRRLDKAVSLAVEAAQAAEEDERLWEEKRAKKAAQITASPNTSARPALKAAWSSSSRSSNEDSRQLTCFAGNADVDTGLTSEDEHDEEEDDGLGFSLDLYISSLGYLISAISDKEAPGLSSKQRQDIRQRLEEGMAKLGFDAKAELEKAEAMKRELELEREKLQLQRQHNEASPTANVIHHHYHTAVPANSSVFGDANFSRAHAAAKASSRGSSSLAGKISSSVLDIGLHIGAGALSALSANLSAIAPRAVRRGSAGSVSSSKDKGMDDLRITDLDNDEDLQGMPAIDASPRLSSSQPGSGAATPRTAWTRAISQNNKQWELAVAFASTAASALASSLGAVARSEAASDSPSTTVTSSTGTGPLTHEQQLHLARYGHLEGNTTGTQGAESAEDRLILLSASLARALKRSPLPTQLYQLLRQMVSILAAIDAKYSLSQKGTQLAVRETSRAMRFVRRHDLHVKAVRVAWAAAEAAVAALEAYRDEKGWNELQQQQKGRIAAGESTPTGSYSPFTARMGGNTPIYSGSPPKEGKMQAAIEDKRSLEAKIDDAEAQILAAAEGKTQHAGQRA</sequence>
<gene>
    <name evidence="3" type="ORF">UTRI_03078</name>
</gene>
<feature type="compositionally biased region" description="Low complexity" evidence="2">
    <location>
        <begin position="26"/>
        <end position="44"/>
    </location>
</feature>
<proteinExistence type="predicted"/>
<evidence type="ECO:0000256" key="1">
    <source>
        <dbReference type="SAM" id="Coils"/>
    </source>
</evidence>
<feature type="compositionally biased region" description="Polar residues" evidence="2">
    <location>
        <begin position="81"/>
        <end position="90"/>
    </location>
</feature>
<evidence type="ECO:0000313" key="3">
    <source>
        <dbReference type="EMBL" id="SPO25713.1"/>
    </source>
</evidence>
<feature type="compositionally biased region" description="Polar residues" evidence="2">
    <location>
        <begin position="133"/>
        <end position="147"/>
    </location>
</feature>
<feature type="compositionally biased region" description="Low complexity" evidence="2">
    <location>
        <begin position="205"/>
        <end position="214"/>
    </location>
</feature>
<feature type="coiled-coil region" evidence="1">
    <location>
        <begin position="571"/>
        <end position="605"/>
    </location>
</feature>
<protein>
    <submittedName>
        <fullName evidence="3">Uncharacterized protein</fullName>
    </submittedName>
</protein>
<feature type="region of interest" description="Disordered" evidence="2">
    <location>
        <begin position="776"/>
        <end position="795"/>
    </location>
</feature>
<feature type="compositionally biased region" description="Polar residues" evidence="2">
    <location>
        <begin position="235"/>
        <end position="250"/>
    </location>
</feature>
<feature type="compositionally biased region" description="Polar residues" evidence="2">
    <location>
        <begin position="269"/>
        <end position="298"/>
    </location>
</feature>